<evidence type="ECO:0000313" key="2">
    <source>
        <dbReference type="Proteomes" id="UP000265520"/>
    </source>
</evidence>
<dbReference type="EMBL" id="LXQA011097477">
    <property type="protein sequence ID" value="MCI84711.1"/>
    <property type="molecule type" value="Genomic_DNA"/>
</dbReference>
<keyword evidence="2" id="KW-1185">Reference proteome</keyword>
<comment type="caution">
    <text evidence="1">The sequence shown here is derived from an EMBL/GenBank/DDBJ whole genome shotgun (WGS) entry which is preliminary data.</text>
</comment>
<name>A0A392VCN6_9FABA</name>
<feature type="non-terminal residue" evidence="1">
    <location>
        <position position="1"/>
    </location>
</feature>
<evidence type="ECO:0000313" key="1">
    <source>
        <dbReference type="EMBL" id="MCI84711.1"/>
    </source>
</evidence>
<organism evidence="1 2">
    <name type="scientific">Trifolium medium</name>
    <dbReference type="NCBI Taxonomy" id="97028"/>
    <lineage>
        <taxon>Eukaryota</taxon>
        <taxon>Viridiplantae</taxon>
        <taxon>Streptophyta</taxon>
        <taxon>Embryophyta</taxon>
        <taxon>Tracheophyta</taxon>
        <taxon>Spermatophyta</taxon>
        <taxon>Magnoliopsida</taxon>
        <taxon>eudicotyledons</taxon>
        <taxon>Gunneridae</taxon>
        <taxon>Pentapetalae</taxon>
        <taxon>rosids</taxon>
        <taxon>fabids</taxon>
        <taxon>Fabales</taxon>
        <taxon>Fabaceae</taxon>
        <taxon>Papilionoideae</taxon>
        <taxon>50 kb inversion clade</taxon>
        <taxon>NPAAA clade</taxon>
        <taxon>Hologalegina</taxon>
        <taxon>IRL clade</taxon>
        <taxon>Trifolieae</taxon>
        <taxon>Trifolium</taxon>
    </lineage>
</organism>
<proteinExistence type="predicted"/>
<reference evidence="1 2" key="1">
    <citation type="journal article" date="2018" name="Front. Plant Sci.">
        <title>Red Clover (Trifolium pratense) and Zigzag Clover (T. medium) - A Picture of Genomic Similarities and Differences.</title>
        <authorList>
            <person name="Dluhosova J."/>
            <person name="Istvanek J."/>
            <person name="Nedelnik J."/>
            <person name="Repkova J."/>
        </authorList>
    </citation>
    <scope>NUCLEOTIDE SEQUENCE [LARGE SCALE GENOMIC DNA]</scope>
    <source>
        <strain evidence="2">cv. 10/8</strain>
        <tissue evidence="1">Leaf</tissue>
    </source>
</reference>
<accession>A0A392VCN6</accession>
<dbReference type="Proteomes" id="UP000265520">
    <property type="component" value="Unassembled WGS sequence"/>
</dbReference>
<dbReference type="AlphaFoldDB" id="A0A392VCN6"/>
<protein>
    <submittedName>
        <fullName evidence="1">Uncharacterized protein</fullName>
    </submittedName>
</protein>
<sequence>IVCPFEDDVMCSSLIECPWLLGMLSKISM</sequence>